<dbReference type="GO" id="GO:0030145">
    <property type="term" value="F:manganese ion binding"/>
    <property type="evidence" value="ECO:0007669"/>
    <property type="project" value="InterPro"/>
</dbReference>
<dbReference type="InterPro" id="IPR052433">
    <property type="entry name" value="X-Pro_dipept-like"/>
</dbReference>
<keyword evidence="10" id="KW-0464">Manganese</keyword>
<dbReference type="InterPro" id="IPR007865">
    <property type="entry name" value="Aminopep_P_N"/>
</dbReference>
<feature type="domain" description="Aminopeptidase P N-terminal" evidence="12">
    <location>
        <begin position="72"/>
        <end position="208"/>
    </location>
</feature>
<evidence type="ECO:0000259" key="12">
    <source>
        <dbReference type="SMART" id="SM01011"/>
    </source>
</evidence>
<evidence type="ECO:0000256" key="7">
    <source>
        <dbReference type="ARBA" id="ARBA00022723"/>
    </source>
</evidence>
<evidence type="ECO:0000256" key="5">
    <source>
        <dbReference type="ARBA" id="ARBA00012574"/>
    </source>
</evidence>
<dbReference type="AlphaFoldDB" id="A0A8H6CQZ1"/>
<dbReference type="InterPro" id="IPR000994">
    <property type="entry name" value="Pept_M24"/>
</dbReference>
<comment type="cofactor">
    <cofactor evidence="2">
        <name>Mn(2+)</name>
        <dbReference type="ChEBI" id="CHEBI:29035"/>
    </cofactor>
</comment>
<keyword evidence="6" id="KW-0031">Aminopeptidase</keyword>
<dbReference type="InterPro" id="IPR029149">
    <property type="entry name" value="Creatin/AminoP/Spt16_N"/>
</dbReference>
<dbReference type="PANTHER" id="PTHR43226:SF4">
    <property type="entry name" value="XAA-PRO AMINOPEPTIDASE 3"/>
    <property type="match status" value="1"/>
</dbReference>
<dbReference type="GO" id="GO:0006508">
    <property type="term" value="P:proteolysis"/>
    <property type="evidence" value="ECO:0007669"/>
    <property type="project" value="TreeGrafter"/>
</dbReference>
<evidence type="ECO:0000313" key="14">
    <source>
        <dbReference type="Proteomes" id="UP000593566"/>
    </source>
</evidence>
<keyword evidence="14" id="KW-1185">Reference proteome</keyword>
<gene>
    <name evidence="13" type="ORF">HO133_007700</name>
</gene>
<keyword evidence="8" id="KW-0378">Hydrolase</keyword>
<dbReference type="EC" id="3.4.11.9" evidence="5"/>
<dbReference type="Pfam" id="PF00557">
    <property type="entry name" value="Peptidase_M24"/>
    <property type="match status" value="1"/>
</dbReference>
<evidence type="ECO:0000256" key="8">
    <source>
        <dbReference type="ARBA" id="ARBA00022801"/>
    </source>
</evidence>
<proteinExistence type="inferred from homology"/>
<evidence type="ECO:0000256" key="3">
    <source>
        <dbReference type="ARBA" id="ARBA00002443"/>
    </source>
</evidence>
<comment type="caution">
    <text evidence="13">The sequence shown here is derived from an EMBL/GenBank/DDBJ whole genome shotgun (WGS) entry which is preliminary data.</text>
</comment>
<keyword evidence="7" id="KW-0479">Metal-binding</keyword>
<dbReference type="CDD" id="cd01087">
    <property type="entry name" value="Prolidase"/>
    <property type="match status" value="1"/>
</dbReference>
<evidence type="ECO:0000256" key="4">
    <source>
        <dbReference type="ARBA" id="ARBA00008766"/>
    </source>
</evidence>
<dbReference type="GO" id="GO:0005739">
    <property type="term" value="C:mitochondrion"/>
    <property type="evidence" value="ECO:0007669"/>
    <property type="project" value="TreeGrafter"/>
</dbReference>
<dbReference type="SMART" id="SM01011">
    <property type="entry name" value="AMP_N"/>
    <property type="match status" value="1"/>
</dbReference>
<dbReference type="RefSeq" id="XP_037155906.1">
    <property type="nucleotide sequence ID" value="XM_037298570.1"/>
</dbReference>
<evidence type="ECO:0000256" key="10">
    <source>
        <dbReference type="ARBA" id="ARBA00023211"/>
    </source>
</evidence>
<dbReference type="Proteomes" id="UP000593566">
    <property type="component" value="Unassembled WGS sequence"/>
</dbReference>
<dbReference type="EMBL" id="JACCJB010000004">
    <property type="protein sequence ID" value="KAF6227972.1"/>
    <property type="molecule type" value="Genomic_DNA"/>
</dbReference>
<evidence type="ECO:0000256" key="6">
    <source>
        <dbReference type="ARBA" id="ARBA00022438"/>
    </source>
</evidence>
<reference evidence="13 14" key="1">
    <citation type="journal article" date="2020" name="Genomics">
        <title>Complete, high-quality genomes from long-read metagenomic sequencing of two wolf lichen thalli reveals enigmatic genome architecture.</title>
        <authorList>
            <person name="McKenzie S.K."/>
            <person name="Walston R.F."/>
            <person name="Allen J.L."/>
        </authorList>
    </citation>
    <scope>NUCLEOTIDE SEQUENCE [LARGE SCALE GENOMIC DNA]</scope>
    <source>
        <strain evidence="13">WasteWater1</strain>
    </source>
</reference>
<dbReference type="GeneID" id="59336097"/>
<dbReference type="Gene3D" id="3.40.350.10">
    <property type="entry name" value="Creatinase/prolidase N-terminal domain"/>
    <property type="match status" value="1"/>
</dbReference>
<dbReference type="InterPro" id="IPR036005">
    <property type="entry name" value="Creatinase/aminopeptidase-like"/>
</dbReference>
<accession>A0A8H6CQZ1</accession>
<keyword evidence="6" id="KW-0645">Protease</keyword>
<dbReference type="Pfam" id="PF05195">
    <property type="entry name" value="AMP_N"/>
    <property type="match status" value="1"/>
</dbReference>
<name>A0A8H6CQZ1_9LECA</name>
<evidence type="ECO:0000256" key="1">
    <source>
        <dbReference type="ARBA" id="ARBA00001424"/>
    </source>
</evidence>
<dbReference type="Gene3D" id="3.90.230.10">
    <property type="entry name" value="Creatinase/methionine aminopeptidase superfamily"/>
    <property type="match status" value="1"/>
</dbReference>
<sequence length="500" mass="55401">MHPCAHTLNKCTRPPTFLPFAVAITRRLLVQPRWSTLLRRYASVSAVELRFGQPLHETHPHLLKAGELTPGITALEYAQRRSKLAANLPKNAIAILAASEIKYRSGAVFHEFHQDSNFFYLTGFNEPEAVAVIGKSIDGDDHTFHLFVREKDAKAEQWDGVRSGTRAALDVFNADETGDINQISSLLAPIVQEASKIYTDLISEPKNKSFFTRFLFDQSPKAEGLAKVLKSKSSNTLPLKDVLNGFRNLKSDAEIANMRKAGQASGRAYTDAMRRAWEKEKGLAAYLDYQFRRRGCDCSAYIPVVAGGQNASIIHYTQNDHLLKDGQMVLVDAGGECGGYITDITRTWPVSGTFTPAQKDLYNVVLTTQRHCISLCRANAKVSLDELHNIAGTALTDQLKQLGFDTSGNALDALFPHHLGHYIGLDVHDTPGQSRKTKLQSRQCVTIEPGLYIPNTEAYPAPFRGMGIRIEDSVCVQEEHPLVLTTEAVKEVVDIEALRN</sequence>
<evidence type="ECO:0000256" key="11">
    <source>
        <dbReference type="ARBA" id="ARBA00030849"/>
    </source>
</evidence>
<evidence type="ECO:0000256" key="9">
    <source>
        <dbReference type="ARBA" id="ARBA00023049"/>
    </source>
</evidence>
<keyword evidence="9" id="KW-0482">Metalloprotease</keyword>
<protein>
    <recommendedName>
        <fullName evidence="5">Xaa-Pro aminopeptidase</fullName>
        <ecNumber evidence="5">3.4.11.9</ecNumber>
    </recommendedName>
    <alternativeName>
        <fullName evidence="11">Aminoacylproline aminopeptidase</fullName>
    </alternativeName>
</protein>
<organism evidence="13 14">
    <name type="scientific">Letharia lupina</name>
    <dbReference type="NCBI Taxonomy" id="560253"/>
    <lineage>
        <taxon>Eukaryota</taxon>
        <taxon>Fungi</taxon>
        <taxon>Dikarya</taxon>
        <taxon>Ascomycota</taxon>
        <taxon>Pezizomycotina</taxon>
        <taxon>Lecanoromycetes</taxon>
        <taxon>OSLEUM clade</taxon>
        <taxon>Lecanoromycetidae</taxon>
        <taxon>Lecanorales</taxon>
        <taxon>Lecanorineae</taxon>
        <taxon>Parmeliaceae</taxon>
        <taxon>Letharia</taxon>
    </lineage>
</organism>
<comment type="catalytic activity">
    <reaction evidence="1">
        <text>Release of any N-terminal amino acid, including proline, that is linked to proline, even from a dipeptide or tripeptide.</text>
        <dbReference type="EC" id="3.4.11.9"/>
    </reaction>
</comment>
<dbReference type="GO" id="GO:0070006">
    <property type="term" value="F:metalloaminopeptidase activity"/>
    <property type="evidence" value="ECO:0007669"/>
    <property type="project" value="InterPro"/>
</dbReference>
<evidence type="ECO:0000256" key="2">
    <source>
        <dbReference type="ARBA" id="ARBA00001936"/>
    </source>
</evidence>
<comment type="similarity">
    <text evidence="4">Belongs to the peptidase M24B family.</text>
</comment>
<evidence type="ECO:0000313" key="13">
    <source>
        <dbReference type="EMBL" id="KAF6227972.1"/>
    </source>
</evidence>
<dbReference type="PANTHER" id="PTHR43226">
    <property type="entry name" value="XAA-PRO AMINOPEPTIDASE 3"/>
    <property type="match status" value="1"/>
</dbReference>
<dbReference type="SUPFAM" id="SSF55920">
    <property type="entry name" value="Creatinase/aminopeptidase"/>
    <property type="match status" value="1"/>
</dbReference>
<dbReference type="SUPFAM" id="SSF53092">
    <property type="entry name" value="Creatinase/prolidase N-terminal domain"/>
    <property type="match status" value="1"/>
</dbReference>
<comment type="function">
    <text evidence="3">Catalyzes the removal of a penultimate prolyl residue from the N-termini of peptides.</text>
</comment>